<proteinExistence type="predicted"/>
<feature type="chain" id="PRO_5041980860" evidence="1">
    <location>
        <begin position="20"/>
        <end position="166"/>
    </location>
</feature>
<organism evidence="2 3">
    <name type="scientific">Babesia gibsoni</name>
    <dbReference type="NCBI Taxonomy" id="33632"/>
    <lineage>
        <taxon>Eukaryota</taxon>
        <taxon>Sar</taxon>
        <taxon>Alveolata</taxon>
        <taxon>Apicomplexa</taxon>
        <taxon>Aconoidasida</taxon>
        <taxon>Piroplasmida</taxon>
        <taxon>Babesiidae</taxon>
        <taxon>Babesia</taxon>
    </lineage>
</organism>
<dbReference type="AlphaFoldDB" id="A0AAD8PDA7"/>
<keyword evidence="3" id="KW-1185">Reference proteome</keyword>
<dbReference type="Proteomes" id="UP001230268">
    <property type="component" value="Unassembled WGS sequence"/>
</dbReference>
<sequence>MVFMRSSLLFLICLSLVNADIVERGDDNMPSQNNGETDELTYPYLNVHYHFNKSDWNRILEDQQKLIALRRRVNEVKRRIKDDAKRAENFMRLQDGLLIDARSALFERALFNTTHPHGDKKFKRTPASVHDRLHVANEEFYTPIPTSDFVNINEPYYYHMLADQWS</sequence>
<evidence type="ECO:0000313" key="2">
    <source>
        <dbReference type="EMBL" id="KAK1443178.1"/>
    </source>
</evidence>
<dbReference type="EMBL" id="JAVEPI010000002">
    <property type="protein sequence ID" value="KAK1443178.1"/>
    <property type="molecule type" value="Genomic_DNA"/>
</dbReference>
<comment type="caution">
    <text evidence="2">The sequence shown here is derived from an EMBL/GenBank/DDBJ whole genome shotgun (WGS) entry which is preliminary data.</text>
</comment>
<reference evidence="2" key="1">
    <citation type="submission" date="2023-08" db="EMBL/GenBank/DDBJ databases">
        <title>Draft sequence of the Babesia gibsoni genome.</title>
        <authorList>
            <person name="Yamagishi J.Y."/>
            <person name="Xuan X.X."/>
        </authorList>
    </citation>
    <scope>NUCLEOTIDE SEQUENCE</scope>
    <source>
        <strain evidence="2">Azabu</strain>
    </source>
</reference>
<evidence type="ECO:0000256" key="1">
    <source>
        <dbReference type="SAM" id="SignalP"/>
    </source>
</evidence>
<protein>
    <submittedName>
        <fullName evidence="2">Uncharacterized protein</fullName>
    </submittedName>
</protein>
<feature type="signal peptide" evidence="1">
    <location>
        <begin position="1"/>
        <end position="19"/>
    </location>
</feature>
<keyword evidence="1" id="KW-0732">Signal</keyword>
<accession>A0AAD8PDA7</accession>
<gene>
    <name evidence="2" type="ORF">BgAZ_200540</name>
</gene>
<name>A0AAD8PDA7_BABGI</name>
<evidence type="ECO:0000313" key="3">
    <source>
        <dbReference type="Proteomes" id="UP001230268"/>
    </source>
</evidence>